<evidence type="ECO:0000313" key="2">
    <source>
        <dbReference type="EMBL" id="RYR52758.1"/>
    </source>
</evidence>
<protein>
    <submittedName>
        <fullName evidence="2">Uncharacterized protein</fullName>
    </submittedName>
</protein>
<keyword evidence="1" id="KW-0812">Transmembrane</keyword>
<keyword evidence="3" id="KW-1185">Reference proteome</keyword>
<accession>A0A445CPC3</accession>
<keyword evidence="1" id="KW-0472">Membrane</keyword>
<proteinExistence type="predicted"/>
<dbReference type="EMBL" id="SDMP01000006">
    <property type="protein sequence ID" value="RYR52758.1"/>
    <property type="molecule type" value="Genomic_DNA"/>
</dbReference>
<reference evidence="2 3" key="1">
    <citation type="submission" date="2019-01" db="EMBL/GenBank/DDBJ databases">
        <title>Sequencing of cultivated peanut Arachis hypogaea provides insights into genome evolution and oil improvement.</title>
        <authorList>
            <person name="Chen X."/>
        </authorList>
    </citation>
    <scope>NUCLEOTIDE SEQUENCE [LARGE SCALE GENOMIC DNA]</scope>
    <source>
        <strain evidence="3">cv. Fuhuasheng</strain>
        <tissue evidence="2">Leaves</tissue>
    </source>
</reference>
<dbReference type="AlphaFoldDB" id="A0A445CPC3"/>
<sequence length="69" mass="7105">MQGDNTVAIALGIQAACSAPLGTCLAAAAFVFVFVKVNGTLHLSLLPSHYLPRVSPAPLSNQSDLNSKP</sequence>
<evidence type="ECO:0000313" key="3">
    <source>
        <dbReference type="Proteomes" id="UP000289738"/>
    </source>
</evidence>
<comment type="caution">
    <text evidence="2">The sequence shown here is derived from an EMBL/GenBank/DDBJ whole genome shotgun (WGS) entry which is preliminary data.</text>
</comment>
<gene>
    <name evidence="2" type="ORF">Ahy_A06g027643</name>
</gene>
<feature type="transmembrane region" description="Helical" evidence="1">
    <location>
        <begin position="6"/>
        <end position="35"/>
    </location>
</feature>
<evidence type="ECO:0000256" key="1">
    <source>
        <dbReference type="SAM" id="Phobius"/>
    </source>
</evidence>
<name>A0A445CPC3_ARAHY</name>
<dbReference type="Proteomes" id="UP000289738">
    <property type="component" value="Chromosome A06"/>
</dbReference>
<organism evidence="2 3">
    <name type="scientific">Arachis hypogaea</name>
    <name type="common">Peanut</name>
    <dbReference type="NCBI Taxonomy" id="3818"/>
    <lineage>
        <taxon>Eukaryota</taxon>
        <taxon>Viridiplantae</taxon>
        <taxon>Streptophyta</taxon>
        <taxon>Embryophyta</taxon>
        <taxon>Tracheophyta</taxon>
        <taxon>Spermatophyta</taxon>
        <taxon>Magnoliopsida</taxon>
        <taxon>eudicotyledons</taxon>
        <taxon>Gunneridae</taxon>
        <taxon>Pentapetalae</taxon>
        <taxon>rosids</taxon>
        <taxon>fabids</taxon>
        <taxon>Fabales</taxon>
        <taxon>Fabaceae</taxon>
        <taxon>Papilionoideae</taxon>
        <taxon>50 kb inversion clade</taxon>
        <taxon>dalbergioids sensu lato</taxon>
        <taxon>Dalbergieae</taxon>
        <taxon>Pterocarpus clade</taxon>
        <taxon>Arachis</taxon>
    </lineage>
</organism>
<keyword evidence="1" id="KW-1133">Transmembrane helix</keyword>